<keyword evidence="5 6" id="KW-0408">Iron</keyword>
<dbReference type="InterPro" id="IPR009056">
    <property type="entry name" value="Cyt_c-like_dom"/>
</dbReference>
<evidence type="ECO:0000256" key="4">
    <source>
        <dbReference type="ARBA" id="ARBA00022982"/>
    </source>
</evidence>
<evidence type="ECO:0000256" key="2">
    <source>
        <dbReference type="ARBA" id="ARBA00022617"/>
    </source>
</evidence>
<feature type="domain" description="Cytochrome c" evidence="9">
    <location>
        <begin position="71"/>
        <end position="161"/>
    </location>
</feature>
<feature type="region of interest" description="Disordered" evidence="7">
    <location>
        <begin position="1"/>
        <end position="20"/>
    </location>
</feature>
<organism evidence="10 11">
    <name type="scientific">Roseateles agri</name>
    <dbReference type="NCBI Taxonomy" id="3098619"/>
    <lineage>
        <taxon>Bacteria</taxon>
        <taxon>Pseudomonadati</taxon>
        <taxon>Pseudomonadota</taxon>
        <taxon>Betaproteobacteria</taxon>
        <taxon>Burkholderiales</taxon>
        <taxon>Sphaerotilaceae</taxon>
        <taxon>Roseateles</taxon>
    </lineage>
</organism>
<evidence type="ECO:0000256" key="8">
    <source>
        <dbReference type="SAM" id="Phobius"/>
    </source>
</evidence>
<keyword evidence="8" id="KW-0812">Transmembrane</keyword>
<feature type="transmembrane region" description="Helical" evidence="8">
    <location>
        <begin position="24"/>
        <end position="44"/>
    </location>
</feature>
<evidence type="ECO:0000313" key="10">
    <source>
        <dbReference type="EMBL" id="MDY0749051.1"/>
    </source>
</evidence>
<keyword evidence="2 6" id="KW-0349">Heme</keyword>
<dbReference type="InterPro" id="IPR036909">
    <property type="entry name" value="Cyt_c-like_dom_sf"/>
</dbReference>
<evidence type="ECO:0000256" key="6">
    <source>
        <dbReference type="PROSITE-ProRule" id="PRU00433"/>
    </source>
</evidence>
<evidence type="ECO:0000256" key="5">
    <source>
        <dbReference type="ARBA" id="ARBA00023004"/>
    </source>
</evidence>
<sequence length="197" mass="20832">MTPIDILPQQGRENPEPVEQSNPVPWWVLALVVLMMSIGIVYIVDADIETPARWGDGRQQSELSGPKKSGAAKVDGGALFASLCVACHQASGQGLPGVFPPLAGSEWVKGKDSTVAAIVLHGITGSITVKGTVYNGSMPTFKDQLSDAQIAAVLSHIRSQWGNDAPPVTEQTVGQARETNKARTTPFAGDKDLPPHD</sequence>
<comment type="caution">
    <text evidence="10">The sequence shown here is derived from an EMBL/GenBank/DDBJ whole genome shotgun (WGS) entry which is preliminary data.</text>
</comment>
<dbReference type="Gene3D" id="1.10.760.10">
    <property type="entry name" value="Cytochrome c-like domain"/>
    <property type="match status" value="1"/>
</dbReference>
<dbReference type="PANTHER" id="PTHR35008:SF8">
    <property type="entry name" value="ALCOHOL DEHYDROGENASE CYTOCHROME C SUBUNIT"/>
    <property type="match status" value="1"/>
</dbReference>
<evidence type="ECO:0000313" key="11">
    <source>
        <dbReference type="Proteomes" id="UP001285263"/>
    </source>
</evidence>
<dbReference type="RefSeq" id="WP_320427018.1">
    <property type="nucleotide sequence ID" value="NZ_JAXCLA010000013.1"/>
</dbReference>
<accession>A0ABU5DRU8</accession>
<keyword evidence="8" id="KW-0472">Membrane</keyword>
<name>A0ABU5DRU8_9BURK</name>
<dbReference type="PANTHER" id="PTHR35008">
    <property type="entry name" value="BLL4482 PROTEIN-RELATED"/>
    <property type="match status" value="1"/>
</dbReference>
<dbReference type="PROSITE" id="PS51007">
    <property type="entry name" value="CYTC"/>
    <property type="match status" value="1"/>
</dbReference>
<evidence type="ECO:0000256" key="1">
    <source>
        <dbReference type="ARBA" id="ARBA00022448"/>
    </source>
</evidence>
<dbReference type="InterPro" id="IPR008168">
    <property type="entry name" value="Cyt_C_IC"/>
</dbReference>
<protein>
    <submittedName>
        <fullName evidence="10">C-type cytochrome</fullName>
    </submittedName>
</protein>
<dbReference type="Pfam" id="PF00034">
    <property type="entry name" value="Cytochrom_C"/>
    <property type="match status" value="1"/>
</dbReference>
<evidence type="ECO:0000256" key="3">
    <source>
        <dbReference type="ARBA" id="ARBA00022723"/>
    </source>
</evidence>
<dbReference type="EMBL" id="JAXCLA010000013">
    <property type="protein sequence ID" value="MDY0749051.1"/>
    <property type="molecule type" value="Genomic_DNA"/>
</dbReference>
<keyword evidence="3 6" id="KW-0479">Metal-binding</keyword>
<keyword evidence="8" id="KW-1133">Transmembrane helix</keyword>
<feature type="region of interest" description="Disordered" evidence="7">
    <location>
        <begin position="161"/>
        <end position="197"/>
    </location>
</feature>
<proteinExistence type="predicted"/>
<keyword evidence="1" id="KW-0813">Transport</keyword>
<reference evidence="10 11" key="1">
    <citation type="submission" date="2023-11" db="EMBL/GenBank/DDBJ databases">
        <title>Paucibacter sp. nov., isolated from fresh soil in Korea.</title>
        <authorList>
            <person name="Le N.T.T."/>
        </authorList>
    </citation>
    <scope>NUCLEOTIDE SEQUENCE [LARGE SCALE GENOMIC DNA]</scope>
    <source>
        <strain evidence="10 11">R3-3</strain>
    </source>
</reference>
<dbReference type="InterPro" id="IPR051459">
    <property type="entry name" value="Cytochrome_c-type_DH"/>
</dbReference>
<dbReference type="PRINTS" id="PR00605">
    <property type="entry name" value="CYTCHROMECIC"/>
</dbReference>
<keyword evidence="4" id="KW-0249">Electron transport</keyword>
<dbReference type="SUPFAM" id="SSF46626">
    <property type="entry name" value="Cytochrome c"/>
    <property type="match status" value="1"/>
</dbReference>
<evidence type="ECO:0000256" key="7">
    <source>
        <dbReference type="SAM" id="MobiDB-lite"/>
    </source>
</evidence>
<keyword evidence="11" id="KW-1185">Reference proteome</keyword>
<gene>
    <name evidence="10" type="ORF">SNE35_31430</name>
</gene>
<dbReference type="Proteomes" id="UP001285263">
    <property type="component" value="Unassembled WGS sequence"/>
</dbReference>
<evidence type="ECO:0000259" key="9">
    <source>
        <dbReference type="PROSITE" id="PS51007"/>
    </source>
</evidence>